<feature type="domain" description="LytR/CpsA/Psr regulator C-terminal" evidence="5">
    <location>
        <begin position="416"/>
        <end position="498"/>
    </location>
</feature>
<dbReference type="InterPro" id="IPR004474">
    <property type="entry name" value="LytR_CpsA_psr"/>
</dbReference>
<feature type="region of interest" description="Disordered" evidence="2">
    <location>
        <begin position="497"/>
        <end position="549"/>
    </location>
</feature>
<comment type="caution">
    <text evidence="6">The sequence shown here is derived from an EMBL/GenBank/DDBJ whole genome shotgun (WGS) entry which is preliminary data.</text>
</comment>
<dbReference type="Pfam" id="PF03816">
    <property type="entry name" value="LytR_cpsA_psr"/>
    <property type="match status" value="1"/>
</dbReference>
<feature type="region of interest" description="Disordered" evidence="2">
    <location>
        <begin position="1"/>
        <end position="22"/>
    </location>
</feature>
<evidence type="ECO:0000256" key="2">
    <source>
        <dbReference type="SAM" id="MobiDB-lite"/>
    </source>
</evidence>
<evidence type="ECO:0000313" key="6">
    <source>
        <dbReference type="EMBL" id="GAA2245498.1"/>
    </source>
</evidence>
<dbReference type="PANTHER" id="PTHR33392">
    <property type="entry name" value="POLYISOPRENYL-TEICHOIC ACID--PEPTIDOGLYCAN TEICHOIC ACID TRANSFERASE TAGU"/>
    <property type="match status" value="1"/>
</dbReference>
<evidence type="ECO:0000256" key="3">
    <source>
        <dbReference type="SAM" id="Phobius"/>
    </source>
</evidence>
<keyword evidence="3" id="KW-0472">Membrane</keyword>
<keyword evidence="7" id="KW-1185">Reference proteome</keyword>
<dbReference type="Gene3D" id="3.30.70.2390">
    <property type="match status" value="1"/>
</dbReference>
<feature type="domain" description="Cell envelope-related transcriptional attenuator" evidence="4">
    <location>
        <begin position="119"/>
        <end position="301"/>
    </location>
</feature>
<dbReference type="Proteomes" id="UP001500305">
    <property type="component" value="Unassembled WGS sequence"/>
</dbReference>
<evidence type="ECO:0000259" key="4">
    <source>
        <dbReference type="Pfam" id="PF03816"/>
    </source>
</evidence>
<dbReference type="RefSeq" id="WP_425557618.1">
    <property type="nucleotide sequence ID" value="NZ_BAAATR010000011.1"/>
</dbReference>
<dbReference type="EMBL" id="BAAATR010000011">
    <property type="protein sequence ID" value="GAA2245498.1"/>
    <property type="molecule type" value="Genomic_DNA"/>
</dbReference>
<dbReference type="InterPro" id="IPR027381">
    <property type="entry name" value="LytR/CpsA/Psr_C"/>
</dbReference>
<organism evidence="6 7">
    <name type="scientific">Kitasatospora cystarginea</name>
    <dbReference type="NCBI Taxonomy" id="58350"/>
    <lineage>
        <taxon>Bacteria</taxon>
        <taxon>Bacillati</taxon>
        <taxon>Actinomycetota</taxon>
        <taxon>Actinomycetes</taxon>
        <taxon>Kitasatosporales</taxon>
        <taxon>Streptomycetaceae</taxon>
        <taxon>Kitasatospora</taxon>
    </lineage>
</organism>
<feature type="compositionally biased region" description="Low complexity" evidence="2">
    <location>
        <begin position="506"/>
        <end position="534"/>
    </location>
</feature>
<evidence type="ECO:0000313" key="7">
    <source>
        <dbReference type="Proteomes" id="UP001500305"/>
    </source>
</evidence>
<dbReference type="PANTHER" id="PTHR33392:SF6">
    <property type="entry name" value="POLYISOPRENYL-TEICHOIC ACID--PEPTIDOGLYCAN TEICHOIC ACID TRANSFERASE TAGU"/>
    <property type="match status" value="1"/>
</dbReference>
<feature type="compositionally biased region" description="Basic residues" evidence="2">
    <location>
        <begin position="10"/>
        <end position="21"/>
    </location>
</feature>
<accession>A0ABN3E004</accession>
<comment type="similarity">
    <text evidence="1">Belongs to the LytR/CpsA/Psr (LCP) family.</text>
</comment>
<dbReference type="Pfam" id="PF13399">
    <property type="entry name" value="LytR_C"/>
    <property type="match status" value="1"/>
</dbReference>
<dbReference type="NCBIfam" id="TIGR00350">
    <property type="entry name" value="lytR_cpsA_psr"/>
    <property type="match status" value="1"/>
</dbReference>
<dbReference type="Gene3D" id="3.40.630.190">
    <property type="entry name" value="LCP protein"/>
    <property type="match status" value="1"/>
</dbReference>
<sequence>MAEGRQGQMRSRKPGGARGGRRISPLLMAGRTVACVVSVAVLGSSGFTWYTLKDLQDGLTTSSALDEAKRNAPPHLDKSVNLLLIGLDSRKDMDGNDLPPQVVEDDLHAGSSSDIGGYNTNSLIVLHIPANGGKVTALSVPRDDYVQTYGADGRMHKIKEAYGIAKDAAESKLQGKGLSKSELERQSREAGRSATIQTVQKFLDIPIDHFAEVNLIGFYDIAKALEPIRVCLNHPVSDPIISRTATHEGGGTGLKLPAGYSDLNAADALSFVRQRHNLPGGDLDRTHRQQAFIASVEYKLKQQGVIGDLGQMQKLFNVVKKDVVIDNQWDILDFAQQAPNLTGGNVEFNTLPISGFKTIGGEAVNTVNPDLIKRIVQQLFGHDSAPVPAPSDTAGGDSGPSTAPADDSGGGSLKGTVEVYNASKVSKAAANESKALTDMGLKAGRYGEATSHPRTTTVVYGSGEKGAAEKVAARYGVIATASSSVPAGRIVVTLGTGYTPPSDSTGLDSAPSGGSDDSASPSSSDTPDPASTLPMQGPAVKAGGIPCVD</sequence>
<gene>
    <name evidence="6" type="ORF">GCM10010430_29220</name>
</gene>
<dbReference type="InterPro" id="IPR050922">
    <property type="entry name" value="LytR/CpsA/Psr_CW_biosynth"/>
</dbReference>
<reference evidence="6 7" key="1">
    <citation type="journal article" date="2019" name="Int. J. Syst. Evol. Microbiol.">
        <title>The Global Catalogue of Microorganisms (GCM) 10K type strain sequencing project: providing services to taxonomists for standard genome sequencing and annotation.</title>
        <authorList>
            <consortium name="The Broad Institute Genomics Platform"/>
            <consortium name="The Broad Institute Genome Sequencing Center for Infectious Disease"/>
            <person name="Wu L."/>
            <person name="Ma J."/>
        </authorList>
    </citation>
    <scope>NUCLEOTIDE SEQUENCE [LARGE SCALE GENOMIC DNA]</scope>
    <source>
        <strain evidence="6 7">JCM 7356</strain>
    </source>
</reference>
<protein>
    <submittedName>
        <fullName evidence="6">LCP family protein</fullName>
    </submittedName>
</protein>
<evidence type="ECO:0000259" key="5">
    <source>
        <dbReference type="Pfam" id="PF13399"/>
    </source>
</evidence>
<feature type="transmembrane region" description="Helical" evidence="3">
    <location>
        <begin position="28"/>
        <end position="52"/>
    </location>
</feature>
<keyword evidence="3" id="KW-0812">Transmembrane</keyword>
<feature type="region of interest" description="Disordered" evidence="2">
    <location>
        <begin position="383"/>
        <end position="414"/>
    </location>
</feature>
<name>A0ABN3E004_9ACTN</name>
<keyword evidence="3" id="KW-1133">Transmembrane helix</keyword>
<proteinExistence type="inferred from homology"/>
<evidence type="ECO:0000256" key="1">
    <source>
        <dbReference type="ARBA" id="ARBA00006068"/>
    </source>
</evidence>